<dbReference type="AlphaFoldDB" id="A0A1H6F5S4"/>
<organism evidence="2 3">
    <name type="scientific">Candidatus Venteria ishoeyi</name>
    <dbReference type="NCBI Taxonomy" id="1899563"/>
    <lineage>
        <taxon>Bacteria</taxon>
        <taxon>Pseudomonadati</taxon>
        <taxon>Pseudomonadota</taxon>
        <taxon>Gammaproteobacteria</taxon>
        <taxon>Thiotrichales</taxon>
        <taxon>Thiotrichaceae</taxon>
        <taxon>Venteria</taxon>
    </lineage>
</organism>
<dbReference type="InterPro" id="IPR027470">
    <property type="entry name" value="Cation_efflux_CTD"/>
</dbReference>
<reference evidence="2 3" key="1">
    <citation type="submission" date="2016-10" db="EMBL/GenBank/DDBJ databases">
        <authorList>
            <person name="de Groot N.N."/>
        </authorList>
    </citation>
    <scope>NUCLEOTIDE SEQUENCE [LARGE SCALE GENOMIC DNA]</scope>
    <source>
        <strain evidence="2">MBHS1</strain>
    </source>
</reference>
<dbReference type="InterPro" id="IPR036837">
    <property type="entry name" value="Cation_efflux_CTD_sf"/>
</dbReference>
<dbReference type="Proteomes" id="UP000236724">
    <property type="component" value="Unassembled WGS sequence"/>
</dbReference>
<feature type="domain" description="Cation efflux protein cytoplasmic" evidence="1">
    <location>
        <begin position="2"/>
        <end position="50"/>
    </location>
</feature>
<evidence type="ECO:0000313" key="3">
    <source>
        <dbReference type="Proteomes" id="UP000236724"/>
    </source>
</evidence>
<name>A0A1H6F5S4_9GAMM</name>
<dbReference type="SUPFAM" id="SSF160240">
    <property type="entry name" value="Cation efflux protein cytoplasmic domain-like"/>
    <property type="match status" value="1"/>
</dbReference>
<evidence type="ECO:0000259" key="1">
    <source>
        <dbReference type="Pfam" id="PF16916"/>
    </source>
</evidence>
<evidence type="ECO:0000313" key="2">
    <source>
        <dbReference type="EMBL" id="SEH04741.1"/>
    </source>
</evidence>
<dbReference type="Gene3D" id="3.30.70.1350">
    <property type="entry name" value="Cation efflux protein, cytoplasmic domain"/>
    <property type="match status" value="2"/>
</dbReference>
<keyword evidence="3" id="KW-1185">Reference proteome</keyword>
<dbReference type="EMBL" id="FMSV02000100">
    <property type="protein sequence ID" value="SEH04741.1"/>
    <property type="molecule type" value="Genomic_DNA"/>
</dbReference>
<sequence>MGGAILADVHILVACDLTVSEGHQISEVVHQTLLKASHDICDVIVHIDPEDDEEQPRNSDLPLRDTVLTQLQQKWQHIPAAKHIHHINLHYLAGKISMDIHLSADIVENFAQARHIAEQFSSSAKDLVYIKQIRVYIDPYPGLSDNK</sequence>
<gene>
    <name evidence="2" type="ORF">MBHS_00593</name>
</gene>
<accession>A0A1H6F5S4</accession>
<protein>
    <submittedName>
        <fullName evidence="2">Cation efflux family protein</fullName>
    </submittedName>
</protein>
<dbReference type="Pfam" id="PF16916">
    <property type="entry name" value="ZT_dimer"/>
    <property type="match status" value="1"/>
</dbReference>
<proteinExistence type="predicted"/>